<name>A0A1F6CBA9_HANXR</name>
<reference evidence="1 2" key="1">
    <citation type="journal article" date="2016" name="Nat. Commun.">
        <title>Thousands of microbial genomes shed light on interconnected biogeochemical processes in an aquifer system.</title>
        <authorList>
            <person name="Anantharaman K."/>
            <person name="Brown C.T."/>
            <person name="Hug L.A."/>
            <person name="Sharon I."/>
            <person name="Castelle C.J."/>
            <person name="Probst A.J."/>
            <person name="Thomas B.C."/>
            <person name="Singh A."/>
            <person name="Wilkins M.J."/>
            <person name="Karaoz U."/>
            <person name="Brodie E.L."/>
            <person name="Williams K.H."/>
            <person name="Hubbard S.S."/>
            <person name="Banfield J.F."/>
        </authorList>
    </citation>
    <scope>NUCLEOTIDE SEQUENCE [LARGE SCALE GENOMIC DNA]</scope>
    <source>
        <strain evidence="2">RIFCSPLOWO2_12_FULL_64_10</strain>
    </source>
</reference>
<accession>A0A1F6CBA9</accession>
<protein>
    <submittedName>
        <fullName evidence="1">Uncharacterized protein</fullName>
    </submittedName>
</protein>
<evidence type="ECO:0000313" key="1">
    <source>
        <dbReference type="EMBL" id="OGG46498.1"/>
    </source>
</evidence>
<evidence type="ECO:0000313" key="2">
    <source>
        <dbReference type="Proteomes" id="UP000178606"/>
    </source>
</evidence>
<gene>
    <name evidence="1" type="ORF">A3F84_28215</name>
</gene>
<proteinExistence type="predicted"/>
<organism evidence="1 2">
    <name type="scientific">Handelsmanbacteria sp. (strain RIFCSPLOWO2_12_FULL_64_10)</name>
    <dbReference type="NCBI Taxonomy" id="1817868"/>
    <lineage>
        <taxon>Bacteria</taxon>
        <taxon>Candidatus Handelsmaniibacteriota</taxon>
    </lineage>
</organism>
<sequence length="223" mass="24859">MRNAAPISHERARDLLGQNFFGVQDWSTFCGATHSPDQARQVAAFPWGEEVLDAPCPFVEGRRIRETHFAFLGLSATDGEPLTILRLHDLHARAGHPLFYYAANPWYEKFAFASETTCDFRWHLALQEIVPGSAGREFDQQVVALPPGYEVPSAVEEALKVTLCFVKNGVYLNARRWGRCRETLPDGSRVSVGRFGPRGLFINHYWGDGSGLGLAASRNLPDL</sequence>
<dbReference type="AlphaFoldDB" id="A0A1F6CBA9"/>
<dbReference type="EMBL" id="MFKF01000309">
    <property type="protein sequence ID" value="OGG46498.1"/>
    <property type="molecule type" value="Genomic_DNA"/>
</dbReference>
<comment type="caution">
    <text evidence="1">The sequence shown here is derived from an EMBL/GenBank/DDBJ whole genome shotgun (WGS) entry which is preliminary data.</text>
</comment>
<dbReference type="Proteomes" id="UP000178606">
    <property type="component" value="Unassembled WGS sequence"/>
</dbReference>